<feature type="compositionally biased region" description="Basic and acidic residues" evidence="2">
    <location>
        <begin position="33"/>
        <end position="43"/>
    </location>
</feature>
<reference evidence="3 4" key="1">
    <citation type="submission" date="2017-03" db="EMBL/GenBank/DDBJ databases">
        <title>Genomes of endolithic fungi from Antarctica.</title>
        <authorList>
            <person name="Coleine C."/>
            <person name="Masonjones S."/>
            <person name="Stajich J.E."/>
        </authorList>
    </citation>
    <scope>NUCLEOTIDE SEQUENCE [LARGE SCALE GENOMIC DNA]</scope>
    <source>
        <strain evidence="3 4">CCFEE 5311</strain>
    </source>
</reference>
<evidence type="ECO:0000256" key="2">
    <source>
        <dbReference type="SAM" id="MobiDB-lite"/>
    </source>
</evidence>
<comment type="caution">
    <text evidence="3">The sequence shown here is derived from an EMBL/GenBank/DDBJ whole genome shotgun (WGS) entry which is preliminary data.</text>
</comment>
<sequence>MPTPSEVTTLPSPPAEASSSRASFTSCPPEEERDQHAPRESRIDSPLPTGPEAEEEATESEHTSMQQQQPTPEPELPPHSTSSFLQPGSKFRGTQQSDRQIYDVQVEIKDINMPASSLSGYLRIQGLTDDHPTLTTFFEGEIIGPKHLFKTTHASWGSSEKVDLQHWARFPAWRPLAKSAAAAAAAANKTQTPSSNSSSSSNFTLKNYQQREHLFMRWKEYFLVPDHRVKTITGASFEGFYYICFNQCSGLVSGIYYHAKSEKYQQLELEHVGDGGCVGAVEFR</sequence>
<dbReference type="GO" id="GO:0007039">
    <property type="term" value="P:protein catabolic process in the vacuole"/>
    <property type="evidence" value="ECO:0007669"/>
    <property type="project" value="TreeGrafter"/>
</dbReference>
<dbReference type="GO" id="GO:0045721">
    <property type="term" value="P:negative regulation of gluconeogenesis"/>
    <property type="evidence" value="ECO:0007669"/>
    <property type="project" value="TreeGrafter"/>
</dbReference>
<evidence type="ECO:0000256" key="1">
    <source>
        <dbReference type="ARBA" id="ARBA00061469"/>
    </source>
</evidence>
<dbReference type="InterPro" id="IPR018618">
    <property type="entry name" value="GID4/10-like"/>
</dbReference>
<evidence type="ECO:0000313" key="4">
    <source>
        <dbReference type="Proteomes" id="UP000310066"/>
    </source>
</evidence>
<dbReference type="GO" id="GO:0043161">
    <property type="term" value="P:proteasome-mediated ubiquitin-dependent protein catabolic process"/>
    <property type="evidence" value="ECO:0007669"/>
    <property type="project" value="TreeGrafter"/>
</dbReference>
<dbReference type="STRING" id="329885.A0A4U0V6U3"/>
<name>A0A4U0V6U3_9PEZI</name>
<comment type="similarity">
    <text evidence="1">Belongs to the GID4/VID24 family.</text>
</comment>
<organism evidence="3 4">
    <name type="scientific">Friedmanniomyces endolithicus</name>
    <dbReference type="NCBI Taxonomy" id="329885"/>
    <lineage>
        <taxon>Eukaryota</taxon>
        <taxon>Fungi</taxon>
        <taxon>Dikarya</taxon>
        <taxon>Ascomycota</taxon>
        <taxon>Pezizomycotina</taxon>
        <taxon>Dothideomycetes</taxon>
        <taxon>Dothideomycetidae</taxon>
        <taxon>Mycosphaerellales</taxon>
        <taxon>Teratosphaeriaceae</taxon>
        <taxon>Friedmanniomyces</taxon>
    </lineage>
</organism>
<evidence type="ECO:0008006" key="5">
    <source>
        <dbReference type="Google" id="ProtNLM"/>
    </source>
</evidence>
<protein>
    <recommendedName>
        <fullName evidence="5">Glucose-induced degradation protein 4</fullName>
    </recommendedName>
</protein>
<evidence type="ECO:0000313" key="3">
    <source>
        <dbReference type="EMBL" id="TKA43525.1"/>
    </source>
</evidence>
<dbReference type="EMBL" id="NAJP01000018">
    <property type="protein sequence ID" value="TKA43525.1"/>
    <property type="molecule type" value="Genomic_DNA"/>
</dbReference>
<accession>A0A4U0V6U3</accession>
<dbReference type="Proteomes" id="UP000310066">
    <property type="component" value="Unassembled WGS sequence"/>
</dbReference>
<dbReference type="AlphaFoldDB" id="A0A4U0V6U3"/>
<feature type="compositionally biased region" description="Polar residues" evidence="2">
    <location>
        <begin position="1"/>
        <end position="10"/>
    </location>
</feature>
<dbReference type="GO" id="GO:0005773">
    <property type="term" value="C:vacuole"/>
    <property type="evidence" value="ECO:0007669"/>
    <property type="project" value="GOC"/>
</dbReference>
<dbReference type="PANTHER" id="PTHR14534">
    <property type="entry name" value="VACUOLAR IMPORT AND DEGRADATION PROTEIN 24"/>
    <property type="match status" value="1"/>
</dbReference>
<gene>
    <name evidence="3" type="ORF">B0A54_05307</name>
</gene>
<feature type="compositionally biased region" description="Polar residues" evidence="2">
    <location>
        <begin position="79"/>
        <end position="98"/>
    </location>
</feature>
<proteinExistence type="inferred from homology"/>
<dbReference type="Pfam" id="PF09783">
    <property type="entry name" value="Vac_ImportDeg"/>
    <property type="match status" value="1"/>
</dbReference>
<dbReference type="GO" id="GO:0034657">
    <property type="term" value="C:GID complex"/>
    <property type="evidence" value="ECO:0007669"/>
    <property type="project" value="TreeGrafter"/>
</dbReference>
<feature type="region of interest" description="Disordered" evidence="2">
    <location>
        <begin position="1"/>
        <end position="98"/>
    </location>
</feature>
<dbReference type="PANTHER" id="PTHR14534:SF3">
    <property type="entry name" value="GID COMPLEX SUBUNIT 4 HOMOLOG"/>
    <property type="match status" value="1"/>
</dbReference>
<dbReference type="GO" id="GO:0006623">
    <property type="term" value="P:protein targeting to vacuole"/>
    <property type="evidence" value="ECO:0007669"/>
    <property type="project" value="TreeGrafter"/>
</dbReference>
<dbReference type="OrthoDB" id="62at2759"/>